<dbReference type="AlphaFoldDB" id="A0A0B7IN31"/>
<dbReference type="Pfam" id="PF13715">
    <property type="entry name" value="CarbopepD_reg_2"/>
    <property type="match status" value="1"/>
</dbReference>
<dbReference type="EMBL" id="CDOL01000228">
    <property type="protein sequence ID" value="CEN53225.1"/>
    <property type="molecule type" value="Genomic_DNA"/>
</dbReference>
<dbReference type="InterPro" id="IPR008969">
    <property type="entry name" value="CarboxyPept-like_regulatory"/>
</dbReference>
<gene>
    <name evidence="1" type="ORF">CCAND38_10119</name>
    <name evidence="2" type="ORF">CCAND93_40023</name>
</gene>
<sequence>MTKKDIFVELKKRMKKVLFVMITLFTGMLSAQSTEVKGTVYSVQDNKGIANVHVLNLNNVKGTTTNEQGDFSIKAAVNDTLYLSFLGYKSIKVLVTNDMIRFPDTKIGMTELAYALEEVVITPYKLTGYLDIDAKNAPVNENKRYSISGLEIGYESRANASMVGRILSSVMNPADMLYRLFSSKGQEVRKLQKLKDDNKLSDALSQRYDRETLLELLQVDRAELENIIRSCNYSNEFIMSANDLQILDAISNCYEEYRVLNRKKK</sequence>
<evidence type="ECO:0000313" key="2">
    <source>
        <dbReference type="EMBL" id="CEN53225.1"/>
    </source>
</evidence>
<protein>
    <submittedName>
        <fullName evidence="2">Uncharacterized protein</fullName>
    </submittedName>
</protein>
<organism evidence="2 3">
    <name type="scientific">Capnocytophaga canis</name>
    <dbReference type="NCBI Taxonomy" id="1848903"/>
    <lineage>
        <taxon>Bacteria</taxon>
        <taxon>Pseudomonadati</taxon>
        <taxon>Bacteroidota</taxon>
        <taxon>Flavobacteriia</taxon>
        <taxon>Flavobacteriales</taxon>
        <taxon>Flavobacteriaceae</taxon>
        <taxon>Capnocytophaga</taxon>
    </lineage>
</organism>
<keyword evidence="4" id="KW-1185">Reference proteome</keyword>
<dbReference type="SUPFAM" id="SSF49464">
    <property type="entry name" value="Carboxypeptidase regulatory domain-like"/>
    <property type="match status" value="1"/>
</dbReference>
<evidence type="ECO:0000313" key="1">
    <source>
        <dbReference type="EMBL" id="CEN43238.1"/>
    </source>
</evidence>
<proteinExistence type="predicted"/>
<dbReference type="Proteomes" id="UP000038200">
    <property type="component" value="Unassembled WGS sequence"/>
</dbReference>
<dbReference type="STRING" id="1848903.CCAND38_10119"/>
<evidence type="ECO:0000313" key="4">
    <source>
        <dbReference type="Proteomes" id="UP000045051"/>
    </source>
</evidence>
<dbReference type="Proteomes" id="UP000045051">
    <property type="component" value="Unassembled WGS sequence"/>
</dbReference>
<name>A0A0B7IN31_9FLAO</name>
<evidence type="ECO:0000313" key="3">
    <source>
        <dbReference type="Proteomes" id="UP000038200"/>
    </source>
</evidence>
<dbReference type="EMBL" id="CDOI01000001">
    <property type="protein sequence ID" value="CEN43238.1"/>
    <property type="molecule type" value="Genomic_DNA"/>
</dbReference>
<accession>A0A0B7IN31</accession>
<reference evidence="3 4" key="1">
    <citation type="submission" date="2015-01" db="EMBL/GenBank/DDBJ databases">
        <authorList>
            <person name="MANFREDI Pablo"/>
        </authorList>
    </citation>
    <scope>NUCLEOTIDE SEQUENCE [LARGE SCALE GENOMIC DNA]</scope>
    <source>
        <strain evidence="1 4">CcD38</strain>
        <strain evidence="2 3">CcD93</strain>
    </source>
</reference>